<evidence type="ECO:0000256" key="7">
    <source>
        <dbReference type="ARBA" id="ARBA00040154"/>
    </source>
</evidence>
<keyword evidence="2" id="KW-0963">Cytoplasm</keyword>
<comment type="similarity">
    <text evidence="6">Belongs to the WD repeat WDR6 family.</text>
</comment>
<evidence type="ECO:0000313" key="9">
    <source>
        <dbReference type="EMBL" id="KHN85421.1"/>
    </source>
</evidence>
<dbReference type="Gene3D" id="2.130.10.10">
    <property type="entry name" value="YVTN repeat-like/Quinoprotein amine dehydrogenase"/>
    <property type="match status" value="1"/>
</dbReference>
<evidence type="ECO:0000256" key="2">
    <source>
        <dbReference type="ARBA" id="ARBA00022490"/>
    </source>
</evidence>
<reference evidence="9 10" key="1">
    <citation type="submission" date="2014-11" db="EMBL/GenBank/DDBJ databases">
        <title>Genetic blueprint of the zoonotic pathogen Toxocara canis.</title>
        <authorList>
            <person name="Zhu X.-Q."/>
            <person name="Korhonen P.K."/>
            <person name="Cai H."/>
            <person name="Young N.D."/>
            <person name="Nejsum P."/>
            <person name="von Samson-Himmelstjerna G."/>
            <person name="Boag P.R."/>
            <person name="Tan P."/>
            <person name="Li Q."/>
            <person name="Min J."/>
            <person name="Yang Y."/>
            <person name="Wang X."/>
            <person name="Fang X."/>
            <person name="Hall R.S."/>
            <person name="Hofmann A."/>
            <person name="Sternberg P.W."/>
            <person name="Jex A.R."/>
            <person name="Gasser R.B."/>
        </authorList>
    </citation>
    <scope>NUCLEOTIDE SEQUENCE [LARGE SCALE GENOMIC DNA]</scope>
    <source>
        <strain evidence="9">PN_DK_2014</strain>
    </source>
</reference>
<dbReference type="SMART" id="SM00320">
    <property type="entry name" value="WD40"/>
    <property type="match status" value="2"/>
</dbReference>
<dbReference type="PANTHER" id="PTHR14344">
    <property type="entry name" value="WD REPEAT PROTEIN"/>
    <property type="match status" value="1"/>
</dbReference>
<gene>
    <name evidence="9" type="primary">Wdr6</name>
    <name evidence="9" type="ORF">Tcan_05841</name>
</gene>
<comment type="subcellular location">
    <subcellularLocation>
        <location evidence="1">Cytoplasm</location>
    </subcellularLocation>
</comment>
<protein>
    <recommendedName>
        <fullName evidence="7">tRNA (34-2'-O)-methyltransferase regulator WDR6</fullName>
    </recommendedName>
</protein>
<evidence type="ECO:0000256" key="6">
    <source>
        <dbReference type="ARBA" id="ARBA00038255"/>
    </source>
</evidence>
<dbReference type="SUPFAM" id="SSF50978">
    <property type="entry name" value="WD40 repeat-like"/>
    <property type="match status" value="1"/>
</dbReference>
<dbReference type="Proteomes" id="UP000031036">
    <property type="component" value="Unassembled WGS sequence"/>
</dbReference>
<accession>A0A0B2VPG1</accession>
<dbReference type="AlphaFoldDB" id="A0A0B2VPG1"/>
<dbReference type="InterPro" id="IPR001680">
    <property type="entry name" value="WD40_rpt"/>
</dbReference>
<dbReference type="GO" id="GO:0005737">
    <property type="term" value="C:cytoplasm"/>
    <property type="evidence" value="ECO:0007669"/>
    <property type="project" value="UniProtKB-SubCell"/>
</dbReference>
<evidence type="ECO:0000256" key="1">
    <source>
        <dbReference type="ARBA" id="ARBA00004496"/>
    </source>
</evidence>
<keyword evidence="10" id="KW-1185">Reference proteome</keyword>
<sequence>MPVDAFAPVLAISTRCDISASGAGEDLLIGSGSNLDVLSCDSNNGHRYVFRARYEIFAERRSNVHGIIQSQHYGDSMIVYGEKSIALVRIGELRVPKRRVVTCDDWIQTVALLDDGSLAVLFACNTIAVYHLVECVAEDSVTLQEYKRIRSSHKAVLFYSLLDGQTWPRLRAIVGTVFGDILVWHPSEGSNVSQRFTGHMGMIFGLLLRDNHLFSISDDRSLRMWSMKSFTQLDEAYGHFARPFAICDATEGAIITAGQDGDVCIWNTNGDLLSLVHRIRIGRGAIRAMLFHRNKIVLGTDGGLKCAIRMTPNLSPPYLVSRLTHKRPIRSFVHLSPTSYFVLDSNGILSILRDGEAKKVMECESARCDSLLLCPSERFVTLSSPRVLFVVSGQLLRTF</sequence>
<comment type="caution">
    <text evidence="9">The sequence shown here is derived from an EMBL/GenBank/DDBJ whole genome shotgun (WGS) entry which is preliminary data.</text>
</comment>
<dbReference type="InterPro" id="IPR036322">
    <property type="entry name" value="WD40_repeat_dom_sf"/>
</dbReference>
<evidence type="ECO:0000256" key="8">
    <source>
        <dbReference type="PROSITE-ProRule" id="PRU00221"/>
    </source>
</evidence>
<organism evidence="9 10">
    <name type="scientific">Toxocara canis</name>
    <name type="common">Canine roundworm</name>
    <dbReference type="NCBI Taxonomy" id="6265"/>
    <lineage>
        <taxon>Eukaryota</taxon>
        <taxon>Metazoa</taxon>
        <taxon>Ecdysozoa</taxon>
        <taxon>Nematoda</taxon>
        <taxon>Chromadorea</taxon>
        <taxon>Rhabditida</taxon>
        <taxon>Spirurina</taxon>
        <taxon>Ascaridomorpha</taxon>
        <taxon>Ascaridoidea</taxon>
        <taxon>Toxocaridae</taxon>
        <taxon>Toxocara</taxon>
    </lineage>
</organism>
<evidence type="ECO:0000256" key="4">
    <source>
        <dbReference type="ARBA" id="ARBA00022694"/>
    </source>
</evidence>
<dbReference type="InterPro" id="IPR015943">
    <property type="entry name" value="WD40/YVTN_repeat-like_dom_sf"/>
</dbReference>
<dbReference type="InterPro" id="IPR051973">
    <property type="entry name" value="tRNA_Anticodon_Mtase-Reg"/>
</dbReference>
<dbReference type="PROSITE" id="PS50082">
    <property type="entry name" value="WD_REPEATS_2"/>
    <property type="match status" value="1"/>
</dbReference>
<proteinExistence type="inferred from homology"/>
<dbReference type="PANTHER" id="PTHR14344:SF3">
    <property type="entry name" value="WD REPEAT-CONTAINING PROTEIN 6"/>
    <property type="match status" value="1"/>
</dbReference>
<dbReference type="GO" id="GO:0030488">
    <property type="term" value="P:tRNA methylation"/>
    <property type="evidence" value="ECO:0007669"/>
    <property type="project" value="TreeGrafter"/>
</dbReference>
<evidence type="ECO:0000256" key="5">
    <source>
        <dbReference type="ARBA" id="ARBA00022737"/>
    </source>
</evidence>
<keyword evidence="3 8" id="KW-0853">WD repeat</keyword>
<dbReference type="OrthoDB" id="5594999at2759"/>
<feature type="repeat" description="WD" evidence="8">
    <location>
        <begin position="196"/>
        <end position="235"/>
    </location>
</feature>
<dbReference type="EMBL" id="JPKZ01000792">
    <property type="protein sequence ID" value="KHN85421.1"/>
    <property type="molecule type" value="Genomic_DNA"/>
</dbReference>
<evidence type="ECO:0000256" key="3">
    <source>
        <dbReference type="ARBA" id="ARBA00022574"/>
    </source>
</evidence>
<dbReference type="STRING" id="6265.A0A0B2VPG1"/>
<name>A0A0B2VPG1_TOXCA</name>
<keyword evidence="4" id="KW-0819">tRNA processing</keyword>
<evidence type="ECO:0000313" key="10">
    <source>
        <dbReference type="Proteomes" id="UP000031036"/>
    </source>
</evidence>
<keyword evidence="5" id="KW-0677">Repeat</keyword>